<gene>
    <name evidence="2" type="ORF">GBAR_LOCUS9158</name>
</gene>
<sequence length="298" mass="32993">MWEMYSISPEEQSTRRPHHPQPLTPHTSPSAPSSSIRGSDLLADAFSYGLEQLMSTRLDFREGLPLQLTQGVTDDTNPLPGAPVRDRLMEMGDSVLKSVTSTLIRRRKLSFIASRLPPFDPDLHPQGPPPTVDSKVQLKWPDHMVVLREWEVREMEGCGLLPPRLRQGRGGRGRGERSCGVSLCGQRQILSHGRGRGRAKAMWSQVTRSQRNDGNGPRSPHCLPLLLDPGRHSPRTPLGRHPPNPPPSLGRGTPPGHMTSHMTFLCCHTTSPSAPRGTILVHMSTYTDILVHKDSKSN</sequence>
<feature type="region of interest" description="Disordered" evidence="1">
    <location>
        <begin position="1"/>
        <end position="38"/>
    </location>
</feature>
<protein>
    <submittedName>
        <fullName evidence="2">Uncharacterized protein</fullName>
    </submittedName>
</protein>
<accession>A0AA35WEU7</accession>
<evidence type="ECO:0000313" key="2">
    <source>
        <dbReference type="EMBL" id="CAI8014666.1"/>
    </source>
</evidence>
<proteinExistence type="predicted"/>
<feature type="compositionally biased region" description="Polar residues" evidence="1">
    <location>
        <begin position="204"/>
        <end position="213"/>
    </location>
</feature>
<feature type="region of interest" description="Disordered" evidence="1">
    <location>
        <begin position="162"/>
        <end position="181"/>
    </location>
</feature>
<dbReference type="Gene3D" id="3.90.930.40">
    <property type="match status" value="1"/>
</dbReference>
<reference evidence="2" key="1">
    <citation type="submission" date="2023-03" db="EMBL/GenBank/DDBJ databases">
        <authorList>
            <person name="Steffen K."/>
            <person name="Cardenas P."/>
        </authorList>
    </citation>
    <scope>NUCLEOTIDE SEQUENCE</scope>
</reference>
<dbReference type="Proteomes" id="UP001174909">
    <property type="component" value="Unassembled WGS sequence"/>
</dbReference>
<evidence type="ECO:0000256" key="1">
    <source>
        <dbReference type="SAM" id="MobiDB-lite"/>
    </source>
</evidence>
<feature type="region of interest" description="Disordered" evidence="1">
    <location>
        <begin position="190"/>
        <end position="257"/>
    </location>
</feature>
<name>A0AA35WEU7_GEOBA</name>
<feature type="non-terminal residue" evidence="2">
    <location>
        <position position="1"/>
    </location>
</feature>
<dbReference type="AlphaFoldDB" id="A0AA35WEU7"/>
<organism evidence="2 3">
    <name type="scientific">Geodia barretti</name>
    <name type="common">Barrett's horny sponge</name>
    <dbReference type="NCBI Taxonomy" id="519541"/>
    <lineage>
        <taxon>Eukaryota</taxon>
        <taxon>Metazoa</taxon>
        <taxon>Porifera</taxon>
        <taxon>Demospongiae</taxon>
        <taxon>Heteroscleromorpha</taxon>
        <taxon>Tetractinellida</taxon>
        <taxon>Astrophorina</taxon>
        <taxon>Geodiidae</taxon>
        <taxon>Geodia</taxon>
    </lineage>
</organism>
<dbReference type="EMBL" id="CASHTH010001384">
    <property type="protein sequence ID" value="CAI8014666.1"/>
    <property type="molecule type" value="Genomic_DNA"/>
</dbReference>
<comment type="caution">
    <text evidence="2">The sequence shown here is derived from an EMBL/GenBank/DDBJ whole genome shotgun (WGS) entry which is preliminary data.</text>
</comment>
<keyword evidence="3" id="KW-1185">Reference proteome</keyword>
<evidence type="ECO:0000313" key="3">
    <source>
        <dbReference type="Proteomes" id="UP001174909"/>
    </source>
</evidence>
<feature type="compositionally biased region" description="Low complexity" evidence="1">
    <location>
        <begin position="24"/>
        <end position="35"/>
    </location>
</feature>